<dbReference type="Pfam" id="PF01551">
    <property type="entry name" value="Peptidase_M23"/>
    <property type="match status" value="1"/>
</dbReference>
<dbReference type="Pfam" id="PF00652">
    <property type="entry name" value="Ricin_B_lectin"/>
    <property type="match status" value="1"/>
</dbReference>
<feature type="domain" description="Ricin B lectin" evidence="2">
    <location>
        <begin position="34"/>
        <end position="172"/>
    </location>
</feature>
<dbReference type="GO" id="GO:0030246">
    <property type="term" value="F:carbohydrate binding"/>
    <property type="evidence" value="ECO:0007669"/>
    <property type="project" value="UniProtKB-KW"/>
</dbReference>
<dbReference type="STRING" id="1666911.HLUCCA11_18940"/>
<dbReference type="SUPFAM" id="SSF51261">
    <property type="entry name" value="Duplicated hybrid motif"/>
    <property type="match status" value="1"/>
</dbReference>
<dbReference type="Pfam" id="PF14200">
    <property type="entry name" value="RicinB_lectin_2"/>
    <property type="match status" value="1"/>
</dbReference>
<sequence length="488" mass="53657">MKTIKPNFLSRKTLSLLCFMSASLTMTAFAGSAKALETLTLDSGYALGPDPSLPAIHGQPRSTIHRGDVYNSNQQLEVVPKDRGTVMIKHRSTNKCLNAYRPGIETLLNFWPCSDSDGDQRFHLEMDNQGRGIIRREGTNLCVDAPHRSTGQSLLQLHVCNSNNANHLWKRNPIFNGPATNLPSTVMLTSWANNLALDSGGANNTDIYGHPNPTTANPWHQWELHRAGNYYLLKNKATGKALDAGGDGGRTVYPHPQPNIHNDFHLWRIESVGSNRYMIISKATGRALDSGGSNNDIYAHPTPMGHNPYHQWKMTSLGGSTTTQGQAFNQREYLNQLYINGQGAWSRGPHNHTNAIDTYATGSTQVKALVGGEVLSVRQGTQLSRVSHTSNSGYHPSRGWVKASDYNAEVIIYNPDLNRTFTYLHFSSINVRPGQRVNSGDVIGIEGATGWSDGRHTHLHVQVGRGTSGSRENPLVTLGNARARNIIR</sequence>
<dbReference type="InterPro" id="IPR016047">
    <property type="entry name" value="M23ase_b-sheet_dom"/>
</dbReference>
<dbReference type="InterPro" id="IPR035992">
    <property type="entry name" value="Ricin_B-like_lectins"/>
</dbReference>
<dbReference type="PANTHER" id="PTHR21666:SF270">
    <property type="entry name" value="MUREIN HYDROLASE ACTIVATOR ENVC"/>
    <property type="match status" value="1"/>
</dbReference>
<dbReference type="SMART" id="SM00458">
    <property type="entry name" value="RICIN"/>
    <property type="match status" value="2"/>
</dbReference>
<dbReference type="InterPro" id="IPR011055">
    <property type="entry name" value="Dup_hybrid_motif"/>
</dbReference>
<feature type="domain" description="Ricin B lectin" evidence="2">
    <location>
        <begin position="184"/>
        <end position="315"/>
    </location>
</feature>
<gene>
    <name evidence="3" type="ORF">HLUCCA11_18940</name>
</gene>
<dbReference type="Gene3D" id="2.70.70.10">
    <property type="entry name" value="Glucose Permease (Domain IIA)"/>
    <property type="match status" value="1"/>
</dbReference>
<evidence type="ECO:0000256" key="1">
    <source>
        <dbReference type="SAM" id="SignalP"/>
    </source>
</evidence>
<accession>A0A0P8BHX1</accession>
<keyword evidence="3" id="KW-0430">Lectin</keyword>
<dbReference type="GO" id="GO:0004222">
    <property type="term" value="F:metalloendopeptidase activity"/>
    <property type="evidence" value="ECO:0007669"/>
    <property type="project" value="TreeGrafter"/>
</dbReference>
<evidence type="ECO:0000313" key="3">
    <source>
        <dbReference type="EMBL" id="KPQ33311.1"/>
    </source>
</evidence>
<dbReference type="Proteomes" id="UP000050465">
    <property type="component" value="Unassembled WGS sequence"/>
</dbReference>
<reference evidence="3 4" key="1">
    <citation type="submission" date="2015-09" db="EMBL/GenBank/DDBJ databases">
        <title>Identification and resolution of microdiversity through metagenomic sequencing of parallel consortia.</title>
        <authorList>
            <person name="Nelson W.C."/>
            <person name="Romine M.F."/>
            <person name="Lindemann S.R."/>
        </authorList>
    </citation>
    <scope>NUCLEOTIDE SEQUENCE [LARGE SCALE GENOMIC DNA]</scope>
    <source>
        <strain evidence="3">Ana</strain>
    </source>
</reference>
<dbReference type="EMBL" id="LJZR01000034">
    <property type="protein sequence ID" value="KPQ33311.1"/>
    <property type="molecule type" value="Genomic_DNA"/>
</dbReference>
<keyword evidence="1" id="KW-0732">Signal</keyword>
<name>A0A0P8BHX1_9CYAN</name>
<comment type="caution">
    <text evidence="3">The sequence shown here is derived from an EMBL/GenBank/DDBJ whole genome shotgun (WGS) entry which is preliminary data.</text>
</comment>
<dbReference type="InterPro" id="IPR050570">
    <property type="entry name" value="Cell_wall_metabolism_enzyme"/>
</dbReference>
<protein>
    <submittedName>
        <fullName evidence="3">Family M23 lectin-binding peptidase</fullName>
    </submittedName>
</protein>
<evidence type="ECO:0000313" key="4">
    <source>
        <dbReference type="Proteomes" id="UP000050465"/>
    </source>
</evidence>
<dbReference type="Gene3D" id="2.80.10.50">
    <property type="match status" value="2"/>
</dbReference>
<dbReference type="InterPro" id="IPR000772">
    <property type="entry name" value="Ricin_B_lectin"/>
</dbReference>
<dbReference type="CDD" id="cd12797">
    <property type="entry name" value="M23_peptidase"/>
    <property type="match status" value="1"/>
</dbReference>
<feature type="chain" id="PRO_5006148455" evidence="1">
    <location>
        <begin position="31"/>
        <end position="488"/>
    </location>
</feature>
<dbReference type="PROSITE" id="PS50231">
    <property type="entry name" value="RICIN_B_LECTIN"/>
    <property type="match status" value="1"/>
</dbReference>
<dbReference type="SUPFAM" id="SSF50370">
    <property type="entry name" value="Ricin B-like lectins"/>
    <property type="match status" value="2"/>
</dbReference>
<proteinExistence type="predicted"/>
<dbReference type="PANTHER" id="PTHR21666">
    <property type="entry name" value="PEPTIDASE-RELATED"/>
    <property type="match status" value="1"/>
</dbReference>
<dbReference type="CDD" id="cd00161">
    <property type="entry name" value="beta-trefoil_Ricin-like"/>
    <property type="match status" value="1"/>
</dbReference>
<dbReference type="AlphaFoldDB" id="A0A0P8BHX1"/>
<feature type="signal peptide" evidence="1">
    <location>
        <begin position="1"/>
        <end position="30"/>
    </location>
</feature>
<dbReference type="CDD" id="cd23415">
    <property type="entry name" value="beta-trefoil_Ricin_AH"/>
    <property type="match status" value="1"/>
</dbReference>
<evidence type="ECO:0000259" key="2">
    <source>
        <dbReference type="SMART" id="SM00458"/>
    </source>
</evidence>
<organism evidence="3 4">
    <name type="scientific">Phormidesmis priestleyi Ana</name>
    <dbReference type="NCBI Taxonomy" id="1666911"/>
    <lineage>
        <taxon>Bacteria</taxon>
        <taxon>Bacillati</taxon>
        <taxon>Cyanobacteriota</taxon>
        <taxon>Cyanophyceae</taxon>
        <taxon>Leptolyngbyales</taxon>
        <taxon>Leptolyngbyaceae</taxon>
        <taxon>Phormidesmis</taxon>
    </lineage>
</organism>